<sequence>MAALWACLLGSARVDVVRDARAPTPADSGPRSPARGAICETVVGLREAVAAVMAREREHPLGFVDEGRLTHAGLNAAVALLGMAPVTDEE</sequence>
<reference evidence="1" key="1">
    <citation type="journal article" date="2014" name="Int. J. Syst. Evol. Microbiol.">
        <title>Complete genome sequence of Corynebacterium casei LMG S-19264T (=DSM 44701T), isolated from a smear-ripened cheese.</title>
        <authorList>
            <consortium name="US DOE Joint Genome Institute (JGI-PGF)"/>
            <person name="Walter F."/>
            <person name="Albersmeier A."/>
            <person name="Kalinowski J."/>
            <person name="Ruckert C."/>
        </authorList>
    </citation>
    <scope>NUCLEOTIDE SEQUENCE</scope>
    <source>
        <strain evidence="1">CGMCC 4.7138</strain>
    </source>
</reference>
<dbReference type="Proteomes" id="UP000653480">
    <property type="component" value="Unassembled WGS sequence"/>
</dbReference>
<evidence type="ECO:0000313" key="1">
    <source>
        <dbReference type="EMBL" id="GGO06662.1"/>
    </source>
</evidence>
<dbReference type="EMBL" id="BMMN01000003">
    <property type="protein sequence ID" value="GGO06662.1"/>
    <property type="molecule type" value="Genomic_DNA"/>
</dbReference>
<name>A0A8H9LCJ9_9ACTN</name>
<accession>A0A8H9LCJ9</accession>
<organism evidence="1 2">
    <name type="scientific">Microbispora bryophytorum</name>
    <dbReference type="NCBI Taxonomy" id="1460882"/>
    <lineage>
        <taxon>Bacteria</taxon>
        <taxon>Bacillati</taxon>
        <taxon>Actinomycetota</taxon>
        <taxon>Actinomycetes</taxon>
        <taxon>Streptosporangiales</taxon>
        <taxon>Streptosporangiaceae</taxon>
        <taxon>Microbispora</taxon>
    </lineage>
</organism>
<proteinExistence type="predicted"/>
<evidence type="ECO:0000313" key="2">
    <source>
        <dbReference type="Proteomes" id="UP000653480"/>
    </source>
</evidence>
<protein>
    <submittedName>
        <fullName evidence="1">Uncharacterized protein</fullName>
    </submittedName>
</protein>
<gene>
    <name evidence="1" type="ORF">GCM10011574_19480</name>
</gene>
<comment type="caution">
    <text evidence="1">The sequence shown here is derived from an EMBL/GenBank/DDBJ whole genome shotgun (WGS) entry which is preliminary data.</text>
</comment>
<keyword evidence="2" id="KW-1185">Reference proteome</keyword>
<reference evidence="1" key="2">
    <citation type="submission" date="2020-09" db="EMBL/GenBank/DDBJ databases">
        <authorList>
            <person name="Sun Q."/>
            <person name="Zhou Y."/>
        </authorList>
    </citation>
    <scope>NUCLEOTIDE SEQUENCE</scope>
    <source>
        <strain evidence="1">CGMCC 4.7138</strain>
    </source>
</reference>
<dbReference type="AlphaFoldDB" id="A0A8H9LCJ9"/>